<evidence type="ECO:0008006" key="3">
    <source>
        <dbReference type="Google" id="ProtNLM"/>
    </source>
</evidence>
<feature type="region of interest" description="Disordered" evidence="1">
    <location>
        <begin position="1"/>
        <end position="22"/>
    </location>
</feature>
<gene>
    <name evidence="2" type="ORF">METZ01_LOCUS406990</name>
</gene>
<dbReference type="Gene3D" id="3.40.50.720">
    <property type="entry name" value="NAD(P)-binding Rossmann-like Domain"/>
    <property type="match status" value="2"/>
</dbReference>
<sequence length="84" mass="9141">APNDHVWRTMPNHGMTPHTSGTSLSAQARYAAGTREILECFFDDVPIRAQYLIVQNGELAGTGAHSYSKGTATDGSEEAEKYKK</sequence>
<name>A0A382W5N1_9ZZZZ</name>
<feature type="region of interest" description="Disordered" evidence="1">
    <location>
        <begin position="61"/>
        <end position="84"/>
    </location>
</feature>
<reference evidence="2" key="1">
    <citation type="submission" date="2018-05" db="EMBL/GenBank/DDBJ databases">
        <authorList>
            <person name="Lanie J.A."/>
            <person name="Ng W.-L."/>
            <person name="Kazmierczak K.M."/>
            <person name="Andrzejewski T.M."/>
            <person name="Davidsen T.M."/>
            <person name="Wayne K.J."/>
            <person name="Tettelin H."/>
            <person name="Glass J.I."/>
            <person name="Rusch D."/>
            <person name="Podicherti R."/>
            <person name="Tsui H.-C.T."/>
            <person name="Winkler M.E."/>
        </authorList>
    </citation>
    <scope>NUCLEOTIDE SEQUENCE</scope>
</reference>
<evidence type="ECO:0000313" key="2">
    <source>
        <dbReference type="EMBL" id="SVD54136.1"/>
    </source>
</evidence>
<proteinExistence type="predicted"/>
<organism evidence="2">
    <name type="scientific">marine metagenome</name>
    <dbReference type="NCBI Taxonomy" id="408172"/>
    <lineage>
        <taxon>unclassified sequences</taxon>
        <taxon>metagenomes</taxon>
        <taxon>ecological metagenomes</taxon>
    </lineage>
</organism>
<dbReference type="AlphaFoldDB" id="A0A382W5N1"/>
<protein>
    <recommendedName>
        <fullName evidence="3">D-isomer specific 2-hydroxyacid dehydrogenase NAD-binding domain-containing protein</fullName>
    </recommendedName>
</protein>
<accession>A0A382W5N1</accession>
<feature type="non-terminal residue" evidence="2">
    <location>
        <position position="1"/>
    </location>
</feature>
<dbReference type="EMBL" id="UINC01157257">
    <property type="protein sequence ID" value="SVD54136.1"/>
    <property type="molecule type" value="Genomic_DNA"/>
</dbReference>
<evidence type="ECO:0000256" key="1">
    <source>
        <dbReference type="SAM" id="MobiDB-lite"/>
    </source>
</evidence>